<sequence length="36" mass="4218">MVTTLEHMQEAANNTEVNFTQHSESTRKSTFRSFEQ</sequence>
<evidence type="ECO:0000256" key="1">
    <source>
        <dbReference type="SAM" id="MobiDB-lite"/>
    </source>
</evidence>
<accession>A0A2P2QV71</accession>
<organism evidence="2">
    <name type="scientific">Rhizophora mucronata</name>
    <name type="common">Asiatic mangrove</name>
    <dbReference type="NCBI Taxonomy" id="61149"/>
    <lineage>
        <taxon>Eukaryota</taxon>
        <taxon>Viridiplantae</taxon>
        <taxon>Streptophyta</taxon>
        <taxon>Embryophyta</taxon>
        <taxon>Tracheophyta</taxon>
        <taxon>Spermatophyta</taxon>
        <taxon>Magnoliopsida</taxon>
        <taxon>eudicotyledons</taxon>
        <taxon>Gunneridae</taxon>
        <taxon>Pentapetalae</taxon>
        <taxon>rosids</taxon>
        <taxon>fabids</taxon>
        <taxon>Malpighiales</taxon>
        <taxon>Rhizophoraceae</taxon>
        <taxon>Rhizophora</taxon>
    </lineage>
</organism>
<reference evidence="2" key="1">
    <citation type="submission" date="2018-02" db="EMBL/GenBank/DDBJ databases">
        <title>Rhizophora mucronata_Transcriptome.</title>
        <authorList>
            <person name="Meera S.P."/>
            <person name="Sreeshan A."/>
            <person name="Augustine A."/>
        </authorList>
    </citation>
    <scope>NUCLEOTIDE SEQUENCE</scope>
    <source>
        <tissue evidence="2">Leaf</tissue>
    </source>
</reference>
<feature type="compositionally biased region" description="Polar residues" evidence="1">
    <location>
        <begin position="11"/>
        <end position="23"/>
    </location>
</feature>
<feature type="region of interest" description="Disordered" evidence="1">
    <location>
        <begin position="1"/>
        <end position="36"/>
    </location>
</feature>
<dbReference type="EMBL" id="GGEC01090290">
    <property type="protein sequence ID" value="MBX70774.1"/>
    <property type="molecule type" value="Transcribed_RNA"/>
</dbReference>
<proteinExistence type="predicted"/>
<evidence type="ECO:0000313" key="2">
    <source>
        <dbReference type="EMBL" id="MBX70774.1"/>
    </source>
</evidence>
<name>A0A2P2QV71_RHIMU</name>
<dbReference type="AlphaFoldDB" id="A0A2P2QV71"/>
<protein>
    <submittedName>
        <fullName evidence="2">Uncharacterized protein</fullName>
    </submittedName>
</protein>